<sequence>MGVELEIGGQQVNCNEVIQCQLLKTEEKFKEDAYDEERAKAMNKNSGVFLLRSLLAPPDINVAPYEVLRLVEGFGDVTARNIVNERKKRKFSIVDDAVDRVCPSKKSKTADVIRLMYSRTSADVEAYMQVQ</sequence>
<dbReference type="SUPFAM" id="SSF47781">
    <property type="entry name" value="RuvA domain 2-like"/>
    <property type="match status" value="1"/>
</dbReference>
<dbReference type="Proteomes" id="UP001632037">
    <property type="component" value="Unassembled WGS sequence"/>
</dbReference>
<name>A0ABD3G567_9STRA</name>
<dbReference type="AlphaFoldDB" id="A0ABD3G567"/>
<accession>A0ABD3G567</accession>
<dbReference type="InterPro" id="IPR010994">
    <property type="entry name" value="RuvA_2-like"/>
</dbReference>
<evidence type="ECO:0000313" key="2">
    <source>
        <dbReference type="Proteomes" id="UP001632037"/>
    </source>
</evidence>
<organism evidence="1 2">
    <name type="scientific">Phytophthora oleae</name>
    <dbReference type="NCBI Taxonomy" id="2107226"/>
    <lineage>
        <taxon>Eukaryota</taxon>
        <taxon>Sar</taxon>
        <taxon>Stramenopiles</taxon>
        <taxon>Oomycota</taxon>
        <taxon>Peronosporomycetes</taxon>
        <taxon>Peronosporales</taxon>
        <taxon>Peronosporaceae</taxon>
        <taxon>Phytophthora</taxon>
    </lineage>
</organism>
<gene>
    <name evidence="1" type="ORF">V7S43_000250</name>
</gene>
<evidence type="ECO:0000313" key="1">
    <source>
        <dbReference type="EMBL" id="KAL3674295.1"/>
    </source>
</evidence>
<keyword evidence="2" id="KW-1185">Reference proteome</keyword>
<reference evidence="1 2" key="1">
    <citation type="submission" date="2024-09" db="EMBL/GenBank/DDBJ databases">
        <title>Genome sequencing and assembly of Phytophthora oleae, isolate VK10A, causative agent of rot of olive drupes.</title>
        <authorList>
            <person name="Conti Taguali S."/>
            <person name="Riolo M."/>
            <person name="La Spada F."/>
            <person name="Cacciola S.O."/>
            <person name="Dionisio G."/>
        </authorList>
    </citation>
    <scope>NUCLEOTIDE SEQUENCE [LARGE SCALE GENOMIC DNA]</scope>
    <source>
        <strain evidence="1 2">VK10A</strain>
    </source>
</reference>
<dbReference type="EMBL" id="JBIMZQ010000001">
    <property type="protein sequence ID" value="KAL3674295.1"/>
    <property type="molecule type" value="Genomic_DNA"/>
</dbReference>
<protein>
    <recommendedName>
        <fullName evidence="3">DisA/LigA helix-hairpin-helix motif domain-containing protein</fullName>
    </recommendedName>
</protein>
<proteinExistence type="predicted"/>
<comment type="caution">
    <text evidence="1">The sequence shown here is derived from an EMBL/GenBank/DDBJ whole genome shotgun (WGS) entry which is preliminary data.</text>
</comment>
<evidence type="ECO:0008006" key="3">
    <source>
        <dbReference type="Google" id="ProtNLM"/>
    </source>
</evidence>